<name>A0A2T9YR73_9FUNG</name>
<dbReference type="Proteomes" id="UP000245383">
    <property type="component" value="Unassembled WGS sequence"/>
</dbReference>
<dbReference type="AlphaFoldDB" id="A0A2T9YR73"/>
<reference evidence="1 2" key="1">
    <citation type="journal article" date="2018" name="MBio">
        <title>Comparative Genomics Reveals the Core Gene Toolbox for the Fungus-Insect Symbiosis.</title>
        <authorList>
            <person name="Wang Y."/>
            <person name="Stata M."/>
            <person name="Wang W."/>
            <person name="Stajich J.E."/>
            <person name="White M.M."/>
            <person name="Moncalvo J.M."/>
        </authorList>
    </citation>
    <scope>NUCLEOTIDE SEQUENCE [LARGE SCALE GENOMIC DNA]</scope>
    <source>
        <strain evidence="1 2">SWE-8-4</strain>
    </source>
</reference>
<accession>A0A2T9YR73</accession>
<dbReference type="EMBL" id="MBFR01000073">
    <property type="protein sequence ID" value="PVU94829.1"/>
    <property type="molecule type" value="Genomic_DNA"/>
</dbReference>
<protein>
    <submittedName>
        <fullName evidence="1">Uncharacterized protein</fullName>
    </submittedName>
</protein>
<keyword evidence="2" id="KW-1185">Reference proteome</keyword>
<evidence type="ECO:0000313" key="1">
    <source>
        <dbReference type="EMBL" id="PVU94829.1"/>
    </source>
</evidence>
<gene>
    <name evidence="1" type="ORF">BB561_002227</name>
</gene>
<feature type="non-terminal residue" evidence="1">
    <location>
        <position position="1"/>
    </location>
</feature>
<comment type="caution">
    <text evidence="1">The sequence shown here is derived from an EMBL/GenBank/DDBJ whole genome shotgun (WGS) entry which is preliminary data.</text>
</comment>
<evidence type="ECO:0000313" key="2">
    <source>
        <dbReference type="Proteomes" id="UP000245383"/>
    </source>
</evidence>
<sequence>IGLSRLFSEVCSDMGVTGGLRDDLTNCQEQRRKKLRLENRRQLLSDEETKKLEKTGAIYVFCTDAKHIQNIGRFQTRINSSKAKSAAKALGMFV</sequence>
<organism evidence="1 2">
    <name type="scientific">Smittium simulii</name>
    <dbReference type="NCBI Taxonomy" id="133385"/>
    <lineage>
        <taxon>Eukaryota</taxon>
        <taxon>Fungi</taxon>
        <taxon>Fungi incertae sedis</taxon>
        <taxon>Zoopagomycota</taxon>
        <taxon>Kickxellomycotina</taxon>
        <taxon>Harpellomycetes</taxon>
        <taxon>Harpellales</taxon>
        <taxon>Legeriomycetaceae</taxon>
        <taxon>Smittium</taxon>
    </lineage>
</organism>
<proteinExistence type="predicted"/>